<dbReference type="RefSeq" id="WP_048193506.1">
    <property type="nucleotide sequence ID" value="NZ_CAAGSM010000002.1"/>
</dbReference>
<dbReference type="EMBL" id="JRHO01000009">
    <property type="protein sequence ID" value="KGK99088.1"/>
    <property type="molecule type" value="Genomic_DNA"/>
</dbReference>
<keyword evidence="2" id="KW-0479">Metal-binding</keyword>
<keyword evidence="4" id="KW-0411">Iron-sulfur</keyword>
<comment type="caution">
    <text evidence="6">The sequence shown here is derived from an EMBL/GenBank/DDBJ whole genome shotgun (WGS) entry which is preliminary data.</text>
</comment>
<dbReference type="OrthoDB" id="5620at2157"/>
<dbReference type="Pfam" id="PF04055">
    <property type="entry name" value="Radical_SAM"/>
    <property type="match status" value="1"/>
</dbReference>
<dbReference type="PANTHER" id="PTHR43524">
    <property type="entry name" value="RADICAL SAM SUPERFAMILY PROTEIN"/>
    <property type="match status" value="1"/>
</dbReference>
<dbReference type="CDD" id="cd01335">
    <property type="entry name" value="Radical_SAM"/>
    <property type="match status" value="1"/>
</dbReference>
<dbReference type="SFLD" id="SFLDS00029">
    <property type="entry name" value="Radical_SAM"/>
    <property type="match status" value="1"/>
</dbReference>
<evidence type="ECO:0000256" key="1">
    <source>
        <dbReference type="ARBA" id="ARBA00022691"/>
    </source>
</evidence>
<proteinExistence type="predicted"/>
<keyword evidence="7" id="KW-1185">Reference proteome</keyword>
<dbReference type="InterPro" id="IPR058240">
    <property type="entry name" value="rSAM_sf"/>
</dbReference>
<evidence type="ECO:0000259" key="5">
    <source>
        <dbReference type="PROSITE" id="PS51918"/>
    </source>
</evidence>
<dbReference type="GO" id="GO:0046872">
    <property type="term" value="F:metal ion binding"/>
    <property type="evidence" value="ECO:0007669"/>
    <property type="project" value="UniProtKB-KW"/>
</dbReference>
<evidence type="ECO:0000313" key="7">
    <source>
        <dbReference type="Proteomes" id="UP000029859"/>
    </source>
</evidence>
<dbReference type="InterPro" id="IPR007197">
    <property type="entry name" value="rSAM"/>
</dbReference>
<dbReference type="AlphaFoldDB" id="A0A099T4J0"/>
<gene>
    <name evidence="6" type="ORF">LI82_03395</name>
</gene>
<feature type="domain" description="Radical SAM core" evidence="5">
    <location>
        <begin position="16"/>
        <end position="227"/>
    </location>
</feature>
<accession>A0A099T4J0</accession>
<dbReference type="Proteomes" id="UP000029859">
    <property type="component" value="Unassembled WGS sequence"/>
</dbReference>
<dbReference type="InterPro" id="IPR013785">
    <property type="entry name" value="Aldolase_TIM"/>
</dbReference>
<name>A0A099T4J0_METMT</name>
<reference evidence="6 7" key="1">
    <citation type="submission" date="2014-09" db="EMBL/GenBank/DDBJ databases">
        <title>Draft genome sequence of an obligately methylotrophic methanogen, Methanococcoides methylutens, isolated from marine sediment.</title>
        <authorList>
            <person name="Guan Y."/>
            <person name="Ngugi D.K."/>
            <person name="Blom J."/>
            <person name="Ali S."/>
            <person name="Ferry J.G."/>
            <person name="Stingl U."/>
        </authorList>
    </citation>
    <scope>NUCLEOTIDE SEQUENCE [LARGE SCALE GENOMIC DNA]</scope>
    <source>
        <strain evidence="6 7">DSM 2657</strain>
    </source>
</reference>
<dbReference type="SFLD" id="SFLDG01067">
    <property type="entry name" value="SPASM/twitch_domain_containing"/>
    <property type="match status" value="1"/>
</dbReference>
<evidence type="ECO:0000256" key="2">
    <source>
        <dbReference type="ARBA" id="ARBA00022723"/>
    </source>
</evidence>
<keyword evidence="1" id="KW-0949">S-adenosyl-L-methionine</keyword>
<keyword evidence="3" id="KW-0408">Iron</keyword>
<dbReference type="SUPFAM" id="SSF102114">
    <property type="entry name" value="Radical SAM enzymes"/>
    <property type="match status" value="1"/>
</dbReference>
<dbReference type="GO" id="GO:0003824">
    <property type="term" value="F:catalytic activity"/>
    <property type="evidence" value="ECO:0007669"/>
    <property type="project" value="InterPro"/>
</dbReference>
<evidence type="ECO:0000256" key="4">
    <source>
        <dbReference type="ARBA" id="ARBA00023014"/>
    </source>
</evidence>
<dbReference type="GO" id="GO:0051536">
    <property type="term" value="F:iron-sulfur cluster binding"/>
    <property type="evidence" value="ECO:0007669"/>
    <property type="project" value="UniProtKB-KW"/>
</dbReference>
<dbReference type="PROSITE" id="PS51918">
    <property type="entry name" value="RADICAL_SAM"/>
    <property type="match status" value="1"/>
</dbReference>
<organism evidence="6 7">
    <name type="scientific">Methanococcoides methylutens</name>
    <dbReference type="NCBI Taxonomy" id="2226"/>
    <lineage>
        <taxon>Archaea</taxon>
        <taxon>Methanobacteriati</taxon>
        <taxon>Methanobacteriota</taxon>
        <taxon>Stenosarchaea group</taxon>
        <taxon>Methanomicrobia</taxon>
        <taxon>Methanosarcinales</taxon>
        <taxon>Methanosarcinaceae</taxon>
        <taxon>Methanococcoides</taxon>
    </lineage>
</organism>
<dbReference type="PANTHER" id="PTHR43524:SF1">
    <property type="entry name" value="RADICAL SAM SUPERFAMILY PROTEIN"/>
    <property type="match status" value="1"/>
</dbReference>
<sequence length="324" mass="37527">MSKFSPTLAARAIWQMRVRKRPFVLSHAVNSKCNMSCSFCEYWKKPGDEMSLDDIFRMLDDAHSFGIGAYNAWTVEPLLREDLPRILAYAKKLGMITSLITNGKLLKERINDLDDLDYLSVSVDGTKSYKEIRGIDFEIILDAIMAVRDKLKNHLLMNCVISGKNLDDIEELIQLAQDIDVKISFEPLYEFRGIKEDVWGNMGIRDMEKYRCKVDRIIEMKKAGYPIINSLTYLKMIKELKKGYNCHVNDLILDVTADGSIENCRIHREPLGNVEDGIVNVWKSSKVRQKELTENCEGCFFFGYVENSLMYDLNLEVIQHYEWM</sequence>
<dbReference type="Gene3D" id="3.20.20.70">
    <property type="entry name" value="Aldolase class I"/>
    <property type="match status" value="1"/>
</dbReference>
<evidence type="ECO:0000256" key="3">
    <source>
        <dbReference type="ARBA" id="ARBA00023004"/>
    </source>
</evidence>
<evidence type="ECO:0000313" key="6">
    <source>
        <dbReference type="EMBL" id="KGK99088.1"/>
    </source>
</evidence>
<protein>
    <submittedName>
        <fullName evidence="6">Pyrroloquinoline quinone biosynthesis protein PqqE</fullName>
    </submittedName>
</protein>